<gene>
    <name evidence="3" type="ORF">FJY68_12185</name>
</gene>
<keyword evidence="1" id="KW-0732">Signal</keyword>
<dbReference type="SUPFAM" id="SSF49299">
    <property type="entry name" value="PKD domain"/>
    <property type="match status" value="1"/>
</dbReference>
<dbReference type="PROSITE" id="PS51257">
    <property type="entry name" value="PROKAR_LIPOPROTEIN"/>
    <property type="match status" value="1"/>
</dbReference>
<dbReference type="SMART" id="SM00564">
    <property type="entry name" value="PQQ"/>
    <property type="match status" value="3"/>
</dbReference>
<dbReference type="InterPro" id="IPR011047">
    <property type="entry name" value="Quinoprotein_ADH-like_sf"/>
</dbReference>
<dbReference type="PANTHER" id="PTHR34512">
    <property type="entry name" value="CELL SURFACE PROTEIN"/>
    <property type="match status" value="1"/>
</dbReference>
<reference evidence="3" key="1">
    <citation type="submission" date="2019-03" db="EMBL/GenBank/DDBJ databases">
        <title>Lake Tanganyika Metagenome-Assembled Genomes (MAGs).</title>
        <authorList>
            <person name="Tran P."/>
        </authorList>
    </citation>
    <scope>NUCLEOTIDE SEQUENCE</scope>
    <source>
        <strain evidence="3">K_DeepCast_150m_m2_040</strain>
    </source>
</reference>
<dbReference type="Pfam" id="PF13360">
    <property type="entry name" value="PQQ_2"/>
    <property type="match status" value="2"/>
</dbReference>
<name>A0A937XFQ6_UNCW3</name>
<feature type="chain" id="PRO_5037897436" description="Pyrrolo-quinoline quinone repeat domain-containing protein" evidence="1">
    <location>
        <begin position="19"/>
        <end position="589"/>
    </location>
</feature>
<dbReference type="EMBL" id="VGIR01000104">
    <property type="protein sequence ID" value="MBM3332583.1"/>
    <property type="molecule type" value="Genomic_DNA"/>
</dbReference>
<feature type="signal peptide" evidence="1">
    <location>
        <begin position="1"/>
        <end position="18"/>
    </location>
</feature>
<feature type="domain" description="Pyrrolo-quinoline quinone repeat" evidence="2">
    <location>
        <begin position="253"/>
        <end position="306"/>
    </location>
</feature>
<dbReference type="AlphaFoldDB" id="A0A937XFQ6"/>
<proteinExistence type="predicted"/>
<dbReference type="InterPro" id="IPR018391">
    <property type="entry name" value="PQQ_b-propeller_rpt"/>
</dbReference>
<dbReference type="InterPro" id="IPR035986">
    <property type="entry name" value="PKD_dom_sf"/>
</dbReference>
<sequence>MKCLVSVVLVLFCASAFLGCGRKPLTPAAPWTDVVDDSLFFLATTTDPGGLGLEYTFDWGDGKTLATRRYHSGETAYIRHSFEDPGWRDIKVRARNEDGKSSAWSPPLRFRKSKPPVIADDSIAGLVRWAVNRWYHASVKVSDPDGDSVSVKFIWDGNEGGAWTTLVPSGSVITDSCLWTTTGPHTLTVVARDRGSMVTRPGFAKTVSVSGMAIIWHSSGDVYYDATPTLGMIDGEPVLYCGLDDGLECYSLDGTLRWSVATNGSGFAPSLSADGSRLYLTEEKEGISCLDARTGQLMWNLRLGPAEQSRCTPALGPGGAIYVTTCGAYDHWLRRVTDYGDSAAFAWGICLADDWEGTERGIVVARDGVTYTVSHNRSHNSILFAIDASGTLLWKDSAHVLYGGPPIIDRHDRVVVADEAGGVYCFNPEGTLAYSVPTAGIFPGTTAIGLQDEVIVTDCHGWVRAYDSTGRVLWTSTIGVDGWNTPCVAEDSIVILYDNAAGIVYSIDGAGQTLWKYSIDDSLLLARRRTRRFSEGYGEPSPVLGPNGDLYVIWDDRVFCLSGANLHMANTAWPTYNHDVARSGWAGRP</sequence>
<dbReference type="SUPFAM" id="SSF50998">
    <property type="entry name" value="Quinoprotein alcohol dehydrogenase-like"/>
    <property type="match status" value="1"/>
</dbReference>
<dbReference type="InterPro" id="IPR002372">
    <property type="entry name" value="PQQ_rpt_dom"/>
</dbReference>
<dbReference type="PANTHER" id="PTHR34512:SF30">
    <property type="entry name" value="OUTER MEMBRANE PROTEIN ASSEMBLY FACTOR BAMB"/>
    <property type="match status" value="1"/>
</dbReference>
<dbReference type="Gene3D" id="2.60.40.10">
    <property type="entry name" value="Immunoglobulins"/>
    <property type="match status" value="1"/>
</dbReference>
<evidence type="ECO:0000256" key="1">
    <source>
        <dbReference type="SAM" id="SignalP"/>
    </source>
</evidence>
<feature type="domain" description="Pyrrolo-quinoline quinone repeat" evidence="2">
    <location>
        <begin position="381"/>
        <end position="520"/>
    </location>
</feature>
<dbReference type="InterPro" id="IPR015943">
    <property type="entry name" value="WD40/YVTN_repeat-like_dom_sf"/>
</dbReference>
<accession>A0A937XFQ6</accession>
<dbReference type="Gene3D" id="2.130.10.10">
    <property type="entry name" value="YVTN repeat-like/Quinoprotein amine dehydrogenase"/>
    <property type="match status" value="2"/>
</dbReference>
<dbReference type="Proteomes" id="UP000779900">
    <property type="component" value="Unassembled WGS sequence"/>
</dbReference>
<protein>
    <recommendedName>
        <fullName evidence="2">Pyrrolo-quinoline quinone repeat domain-containing protein</fullName>
    </recommendedName>
</protein>
<evidence type="ECO:0000313" key="4">
    <source>
        <dbReference type="Proteomes" id="UP000779900"/>
    </source>
</evidence>
<organism evidence="3 4">
    <name type="scientific">candidate division WOR-3 bacterium</name>
    <dbReference type="NCBI Taxonomy" id="2052148"/>
    <lineage>
        <taxon>Bacteria</taxon>
        <taxon>Bacteria division WOR-3</taxon>
    </lineage>
</organism>
<evidence type="ECO:0000259" key="2">
    <source>
        <dbReference type="Pfam" id="PF13360"/>
    </source>
</evidence>
<evidence type="ECO:0000313" key="3">
    <source>
        <dbReference type="EMBL" id="MBM3332583.1"/>
    </source>
</evidence>
<comment type="caution">
    <text evidence="3">The sequence shown here is derived from an EMBL/GenBank/DDBJ whole genome shotgun (WGS) entry which is preliminary data.</text>
</comment>
<dbReference type="InterPro" id="IPR013783">
    <property type="entry name" value="Ig-like_fold"/>
</dbReference>